<evidence type="ECO:0000256" key="1">
    <source>
        <dbReference type="SAM" id="Phobius"/>
    </source>
</evidence>
<reference evidence="2 3" key="1">
    <citation type="submission" date="2018-09" db="EMBL/GenBank/DDBJ databases">
        <title>Paenibacillus aracenensis nov. sp. isolated from a cave in southern Spain.</title>
        <authorList>
            <person name="Jurado V."/>
            <person name="Gutierrez-Patricio S."/>
            <person name="Gonzalez-Pimentel J.L."/>
            <person name="Miller A.Z."/>
            <person name="Laiz L."/>
            <person name="Saiz-Jimenez C."/>
        </authorList>
    </citation>
    <scope>NUCLEOTIDE SEQUENCE [LARGE SCALE GENOMIC DNA]</scope>
    <source>
        <strain evidence="2 3">DSM 22867</strain>
    </source>
</reference>
<sequence>MDLSTLKNTKPNRNLFKKVLAFVFALLVVVSSYLYLDNASRKAENVVQVIRVKSNDGIPAFAPLTSKNIETYNLIEKEYTEDMILAEDMDNVTDQLTKYYLRKGSILYKDQLTDEKPLKNEWLYEVADENEVLTLPYNFLEVGGDILMPGDRVRIRVSYDREKNVSTASGNPNMPASTDTVTVRETEVLFDSIVIKDMLNSNSRSIYEVYKEVQKLDEDKRQEVMKSEEFIDSIKPKALLLEGSSEQINNFAKYQGFENQSFLITILSRKNSSIILDQLPTLEKEVESWIDDQQK</sequence>
<keyword evidence="2" id="KW-0969">Cilium</keyword>
<organism evidence="2 3">
    <name type="scientific">Paenibacillus nanensis</name>
    <dbReference type="NCBI Taxonomy" id="393251"/>
    <lineage>
        <taxon>Bacteria</taxon>
        <taxon>Bacillati</taxon>
        <taxon>Bacillota</taxon>
        <taxon>Bacilli</taxon>
        <taxon>Bacillales</taxon>
        <taxon>Paenibacillaceae</taxon>
        <taxon>Paenibacillus</taxon>
    </lineage>
</organism>
<keyword evidence="1" id="KW-1133">Transmembrane helix</keyword>
<gene>
    <name evidence="2" type="ORF">D3P08_19190</name>
</gene>
<dbReference type="AlphaFoldDB" id="A0A3A1UWX0"/>
<proteinExistence type="predicted"/>
<keyword evidence="3" id="KW-1185">Reference proteome</keyword>
<dbReference type="EMBL" id="QXQA01000013">
    <property type="protein sequence ID" value="RIX50823.1"/>
    <property type="molecule type" value="Genomic_DNA"/>
</dbReference>
<evidence type="ECO:0000313" key="3">
    <source>
        <dbReference type="Proteomes" id="UP000266482"/>
    </source>
</evidence>
<keyword evidence="2" id="KW-0966">Cell projection</keyword>
<keyword evidence="2" id="KW-0282">Flagellum</keyword>
<dbReference type="RefSeq" id="WP_119601510.1">
    <property type="nucleotide sequence ID" value="NZ_QXQA01000013.1"/>
</dbReference>
<keyword evidence="1" id="KW-0472">Membrane</keyword>
<feature type="transmembrane region" description="Helical" evidence="1">
    <location>
        <begin position="20"/>
        <end position="36"/>
    </location>
</feature>
<protein>
    <submittedName>
        <fullName evidence="2">Flagellar biosynthesis protein FlgA</fullName>
    </submittedName>
</protein>
<dbReference type="Proteomes" id="UP000266482">
    <property type="component" value="Unassembled WGS sequence"/>
</dbReference>
<dbReference type="OrthoDB" id="2082199at2"/>
<evidence type="ECO:0000313" key="2">
    <source>
        <dbReference type="EMBL" id="RIX50823.1"/>
    </source>
</evidence>
<keyword evidence="1" id="KW-0812">Transmembrane</keyword>
<comment type="caution">
    <text evidence="2">The sequence shown here is derived from an EMBL/GenBank/DDBJ whole genome shotgun (WGS) entry which is preliminary data.</text>
</comment>
<accession>A0A3A1UWX0</accession>
<name>A0A3A1UWX0_9BACL</name>